<organism evidence="2 3">
    <name type="scientific">Rangifer tarandus platyrhynchus</name>
    <name type="common">Svalbard reindeer</name>
    <dbReference type="NCBI Taxonomy" id="3082113"/>
    <lineage>
        <taxon>Eukaryota</taxon>
        <taxon>Metazoa</taxon>
        <taxon>Chordata</taxon>
        <taxon>Craniata</taxon>
        <taxon>Vertebrata</taxon>
        <taxon>Euteleostomi</taxon>
        <taxon>Mammalia</taxon>
        <taxon>Eutheria</taxon>
        <taxon>Laurasiatheria</taxon>
        <taxon>Artiodactyla</taxon>
        <taxon>Ruminantia</taxon>
        <taxon>Pecora</taxon>
        <taxon>Cervidae</taxon>
        <taxon>Odocoileinae</taxon>
        <taxon>Rangifer</taxon>
    </lineage>
</organism>
<evidence type="ECO:0000313" key="3">
    <source>
        <dbReference type="Proteomes" id="UP001176941"/>
    </source>
</evidence>
<accession>A0ABN8ZY55</accession>
<feature type="region of interest" description="Disordered" evidence="1">
    <location>
        <begin position="85"/>
        <end position="106"/>
    </location>
</feature>
<reference evidence="2" key="1">
    <citation type="submission" date="2023-04" db="EMBL/GenBank/DDBJ databases">
        <authorList>
            <consortium name="ELIXIR-Norway"/>
        </authorList>
    </citation>
    <scope>NUCLEOTIDE SEQUENCE [LARGE SCALE GENOMIC DNA]</scope>
</reference>
<evidence type="ECO:0000256" key="1">
    <source>
        <dbReference type="SAM" id="MobiDB-lite"/>
    </source>
</evidence>
<proteinExistence type="predicted"/>
<dbReference type="EMBL" id="OX459944">
    <property type="protein sequence ID" value="CAI9178704.1"/>
    <property type="molecule type" value="Genomic_DNA"/>
</dbReference>
<gene>
    <name evidence="2" type="ORF">MRATA1EN1_LOCUS27666</name>
</gene>
<keyword evidence="3" id="KW-1185">Reference proteome</keyword>
<name>A0ABN8ZY55_RANTA</name>
<sequence length="106" mass="11605">MWTGGCCELRREPVPDPLEARFTHADGTRALGRCQPQPGIRLAALELPCMSVTPHDPCFTRGNLSPSPPTPQHCPECPARVRTQSHVSSSRTCHPLRHRADGPFSA</sequence>
<protein>
    <submittedName>
        <fullName evidence="2">Uncharacterized protein</fullName>
    </submittedName>
</protein>
<evidence type="ECO:0000313" key="2">
    <source>
        <dbReference type="EMBL" id="CAI9178704.1"/>
    </source>
</evidence>
<dbReference type="Proteomes" id="UP001176941">
    <property type="component" value="Chromosome 8"/>
</dbReference>